<dbReference type="InterPro" id="IPR050613">
    <property type="entry name" value="Sec_Metabolite_Reg"/>
</dbReference>
<evidence type="ECO:0000313" key="4">
    <source>
        <dbReference type="EMBL" id="CAK5273866.1"/>
    </source>
</evidence>
<evidence type="ECO:0000256" key="2">
    <source>
        <dbReference type="ARBA" id="ARBA00023242"/>
    </source>
</evidence>
<protein>
    <recommendedName>
        <fullName evidence="6">Transcription factor domain-containing protein</fullName>
    </recommendedName>
</protein>
<sequence length="844" mass="94542">MLRPRSLTGVTSVGRPPCHVQNAGGAIIFTPFTTDLDLFIHTARLKLKCSRVFPCRCQLYKEGMHGHMSRRRVRFFGIISINLTRHCVGSLTTGKGAIFFETTGYLSKETSILGNRFVLANTEELHEKINELSYRVRQLEDGLKQSHLQHTSDTHPLLLPDLLNIKRPLERERPDTVSKEEILDSTNDGVDAMGSLSISDGGRATFFGQAANSWYLLKVRFELFLSVSSFIRQNETSSVDEEEPLAGSPISPHDLSWMAHSFPFSVSGPKMDNALRENLLNLLPRADVAQRFCSSYYRHAAWIYCPITETDFYQTVFTPIYESDGFSYDTFNWHKLGVLFMVLALGTLVDLEMPAHSHEATEFYQLARAALALDSVLDQPSFAAIQALLLMCHFMFWADIEQPRWVIMGLVVKLAHSVRVLACDHCYDVLTQLARLDSIWKKRTEDGVCSTRSTPTTLGRQVFLPVLILRCLEIQQSLTFGRPPSFSLAHIDAKLPHGTTTDPSGETEMSFEAWKHRWSTECLSVLHDQVFGARPPAYSTIKELDKKLRAYYIPPSLQVPGFGGSKRTAQLEQPTVQLTMQRYCAFAIKEIATFYMHRGFFAQAFEGNPSDPMGSKYAPSVLAAYSSACTFVGLIESLFKQQPILAERMWFYFMHVFSCAIVLGSIAVKPRMAVAPSALSHLETACSLFENVSDQTRTTKILPILHKLKARAREALANPTSESPRIKTEAAELSVLGGGTRLVTRRTNSTPSTPSRSDPASSPSPQPTLESPWQGFQGFPPVSQEYSHPQYMLSSSGYESSIPMQSGTEYYSYSQTAYSPGSEDALMQSDLSYSWQNFMSQYQG</sequence>
<dbReference type="Proteomes" id="UP001295794">
    <property type="component" value="Unassembled WGS sequence"/>
</dbReference>
<dbReference type="CDD" id="cd12148">
    <property type="entry name" value="fungal_TF_MHR"/>
    <property type="match status" value="1"/>
</dbReference>
<dbReference type="PANTHER" id="PTHR31001">
    <property type="entry name" value="UNCHARACTERIZED TRANSCRIPTIONAL REGULATORY PROTEIN"/>
    <property type="match status" value="1"/>
</dbReference>
<keyword evidence="5" id="KW-1185">Reference proteome</keyword>
<feature type="compositionally biased region" description="Low complexity" evidence="3">
    <location>
        <begin position="745"/>
        <end position="763"/>
    </location>
</feature>
<gene>
    <name evidence="4" type="ORF">MYCIT1_LOCUS20635</name>
</gene>
<proteinExistence type="predicted"/>
<dbReference type="AlphaFoldDB" id="A0AAD2K2G0"/>
<comment type="subcellular location">
    <subcellularLocation>
        <location evidence="1">Nucleus</location>
    </subcellularLocation>
</comment>
<evidence type="ECO:0000313" key="5">
    <source>
        <dbReference type="Proteomes" id="UP001295794"/>
    </source>
</evidence>
<evidence type="ECO:0000256" key="3">
    <source>
        <dbReference type="SAM" id="MobiDB-lite"/>
    </source>
</evidence>
<feature type="region of interest" description="Disordered" evidence="3">
    <location>
        <begin position="737"/>
        <end position="780"/>
    </location>
</feature>
<dbReference type="PANTHER" id="PTHR31001:SF56">
    <property type="entry name" value="ZN(2)-C6 FUNGAL-TYPE DOMAIN-CONTAINING PROTEIN"/>
    <property type="match status" value="1"/>
</dbReference>
<organism evidence="4 5">
    <name type="scientific">Mycena citricolor</name>
    <dbReference type="NCBI Taxonomy" id="2018698"/>
    <lineage>
        <taxon>Eukaryota</taxon>
        <taxon>Fungi</taxon>
        <taxon>Dikarya</taxon>
        <taxon>Basidiomycota</taxon>
        <taxon>Agaricomycotina</taxon>
        <taxon>Agaricomycetes</taxon>
        <taxon>Agaricomycetidae</taxon>
        <taxon>Agaricales</taxon>
        <taxon>Marasmiineae</taxon>
        <taxon>Mycenaceae</taxon>
        <taxon>Mycena</taxon>
    </lineage>
</organism>
<keyword evidence="2" id="KW-0539">Nucleus</keyword>
<accession>A0AAD2K2G0</accession>
<evidence type="ECO:0008006" key="6">
    <source>
        <dbReference type="Google" id="ProtNLM"/>
    </source>
</evidence>
<dbReference type="EMBL" id="CAVNYO010000399">
    <property type="protein sequence ID" value="CAK5273866.1"/>
    <property type="molecule type" value="Genomic_DNA"/>
</dbReference>
<reference evidence="4" key="1">
    <citation type="submission" date="2023-11" db="EMBL/GenBank/DDBJ databases">
        <authorList>
            <person name="De Vega J J."/>
            <person name="De Vega J J."/>
        </authorList>
    </citation>
    <scope>NUCLEOTIDE SEQUENCE</scope>
</reference>
<evidence type="ECO:0000256" key="1">
    <source>
        <dbReference type="ARBA" id="ARBA00004123"/>
    </source>
</evidence>
<dbReference type="GO" id="GO:0005634">
    <property type="term" value="C:nucleus"/>
    <property type="evidence" value="ECO:0007669"/>
    <property type="project" value="UniProtKB-SubCell"/>
</dbReference>
<name>A0AAD2K2G0_9AGAR</name>
<comment type="caution">
    <text evidence="4">The sequence shown here is derived from an EMBL/GenBank/DDBJ whole genome shotgun (WGS) entry which is preliminary data.</text>
</comment>